<dbReference type="InterPro" id="IPR006639">
    <property type="entry name" value="Preselin/SPP"/>
</dbReference>
<evidence type="ECO:0000256" key="8">
    <source>
        <dbReference type="SAM" id="MobiDB-lite"/>
    </source>
</evidence>
<feature type="transmembrane region" description="Helical" evidence="9">
    <location>
        <begin position="91"/>
        <end position="109"/>
    </location>
</feature>
<dbReference type="Pfam" id="PF04258">
    <property type="entry name" value="Peptidase_A22B"/>
    <property type="match status" value="1"/>
</dbReference>
<protein>
    <submittedName>
        <fullName evidence="10">Signal peptide peptidase</fullName>
    </submittedName>
</protein>
<dbReference type="GO" id="GO:0042500">
    <property type="term" value="F:aspartic endopeptidase activity, intramembrane cleaving"/>
    <property type="evidence" value="ECO:0007669"/>
    <property type="project" value="InterPro"/>
</dbReference>
<feature type="compositionally biased region" description="Acidic residues" evidence="8">
    <location>
        <begin position="535"/>
        <end position="544"/>
    </location>
</feature>
<dbReference type="PANTHER" id="PTHR12174">
    <property type="entry name" value="SIGNAL PEPTIDE PEPTIDASE"/>
    <property type="match status" value="1"/>
</dbReference>
<evidence type="ECO:0000256" key="2">
    <source>
        <dbReference type="ARBA" id="ARBA00006859"/>
    </source>
</evidence>
<sequence length="623" mass="69452">MDDVSPFAEILGQVIYQFTLIKPLLPTYGHLLLSAIFPIYIGAHASLAKPPSATKPPKKTQGSGYESDDDESEEENKGNGHKMEGLAPSDALMFPLTAGLTLGGLYLFIKYKGAETLNKILGYYFSQMGLFFAIAFLKDFLSVVRSFVFPKRYSSAGRTWKQKPSEQAFLAAKDDPNSPQSADSRRSPLPGVFSRIPLPGAVRTAIWKLRSTLYWRAKLRVHVHRLVRGEVWLDMLDLLSTLLALPAIGYFTFVTKPWWLTNFLGFSFCYGTLQFMSPSTFVTGSLILGSLFFYDIYFVYFTPLMVTVAKKLDVPIKLLFPRPPVSGEAPDTVSLAMLGLGDIIIPGMMVGLALRFDLYLYYKRKGLQKARAEGNGVEFIKPIYQSATGGWGERFWTRSVAPKEPELQPPYHDARSFPKTYFKASVVGYLLGMIATLVVMQIFDHPQPALLYLVPGVLISLWGTALVRNEIGEMWEFSEEDEDDEESDENSEDKKEHPEHPENLGFFSRILSYCKNPDSSRGETSGEKDKKAGGDDADADDDDKDSNTSSDKEEEAKDFELFTVSLFYPNNPKKAVKPKSPALSSKSSAADEENWSVVGAEGDSEPPTKRRRRSPRHAGATSP</sequence>
<accession>A0A2V5I7T4</accession>
<dbReference type="SMART" id="SM00730">
    <property type="entry name" value="PSN"/>
    <property type="match status" value="1"/>
</dbReference>
<reference evidence="10 11" key="1">
    <citation type="submission" date="2018-02" db="EMBL/GenBank/DDBJ databases">
        <title>The genomes of Aspergillus section Nigri reveals drivers in fungal speciation.</title>
        <authorList>
            <consortium name="DOE Joint Genome Institute"/>
            <person name="Vesth T.C."/>
            <person name="Nybo J."/>
            <person name="Theobald S."/>
            <person name="Brandl J."/>
            <person name="Frisvad J.C."/>
            <person name="Nielsen K.F."/>
            <person name="Lyhne E.K."/>
            <person name="Kogle M.E."/>
            <person name="Kuo A."/>
            <person name="Riley R."/>
            <person name="Clum A."/>
            <person name="Nolan M."/>
            <person name="Lipzen A."/>
            <person name="Salamov A."/>
            <person name="Henrissat B."/>
            <person name="Wiebenga A."/>
            <person name="De vries R.P."/>
            <person name="Grigoriev I.V."/>
            <person name="Mortensen U.H."/>
            <person name="Andersen M.R."/>
            <person name="Baker S.E."/>
        </authorList>
    </citation>
    <scope>NUCLEOTIDE SEQUENCE [LARGE SCALE GENOMIC DNA]</scope>
    <source>
        <strain evidence="10 11">CBS 114.80</strain>
    </source>
</reference>
<evidence type="ECO:0000256" key="5">
    <source>
        <dbReference type="ARBA" id="ARBA00022824"/>
    </source>
</evidence>
<feature type="region of interest" description="Disordered" evidence="8">
    <location>
        <begin position="476"/>
        <end position="502"/>
    </location>
</feature>
<evidence type="ECO:0000313" key="11">
    <source>
        <dbReference type="Proteomes" id="UP000248817"/>
    </source>
</evidence>
<comment type="similarity">
    <text evidence="2">Belongs to the peptidase A22B family.</text>
</comment>
<keyword evidence="7 9" id="KW-0472">Membrane</keyword>
<dbReference type="GO" id="GO:0006465">
    <property type="term" value="P:signal peptide processing"/>
    <property type="evidence" value="ECO:0007669"/>
    <property type="project" value="TreeGrafter"/>
</dbReference>
<evidence type="ECO:0000256" key="4">
    <source>
        <dbReference type="ARBA" id="ARBA00022801"/>
    </source>
</evidence>
<dbReference type="AlphaFoldDB" id="A0A2V5I7T4"/>
<dbReference type="GO" id="GO:0098553">
    <property type="term" value="C:lumenal side of endoplasmic reticulum membrane"/>
    <property type="evidence" value="ECO:0007669"/>
    <property type="project" value="TreeGrafter"/>
</dbReference>
<keyword evidence="6 9" id="KW-1133">Transmembrane helix</keyword>
<feature type="compositionally biased region" description="Basic and acidic residues" evidence="8">
    <location>
        <begin position="518"/>
        <end position="534"/>
    </location>
</feature>
<keyword evidence="3 9" id="KW-0812">Transmembrane</keyword>
<dbReference type="EMBL" id="KZ825520">
    <property type="protein sequence ID" value="PYI30133.1"/>
    <property type="molecule type" value="Genomic_DNA"/>
</dbReference>
<feature type="compositionally biased region" description="Basic and acidic residues" evidence="8">
    <location>
        <begin position="550"/>
        <end position="560"/>
    </location>
</feature>
<feature type="transmembrane region" description="Helical" evidence="9">
    <location>
        <begin position="28"/>
        <end position="48"/>
    </location>
</feature>
<evidence type="ECO:0000313" key="10">
    <source>
        <dbReference type="EMBL" id="PYI30133.1"/>
    </source>
</evidence>
<dbReference type="InterPro" id="IPR007369">
    <property type="entry name" value="Peptidase_A22B_SPP"/>
</dbReference>
<feature type="compositionally biased region" description="Acidic residues" evidence="8">
    <location>
        <begin position="476"/>
        <end position="491"/>
    </location>
</feature>
<feature type="transmembrane region" description="Helical" evidence="9">
    <location>
        <begin position="121"/>
        <end position="141"/>
    </location>
</feature>
<proteinExistence type="inferred from homology"/>
<keyword evidence="11" id="KW-1185">Reference proteome</keyword>
<feature type="compositionally biased region" description="Low complexity" evidence="8">
    <location>
        <begin position="578"/>
        <end position="588"/>
    </location>
</feature>
<feature type="transmembrane region" description="Helical" evidence="9">
    <location>
        <begin position="343"/>
        <end position="362"/>
    </location>
</feature>
<dbReference type="GO" id="GO:0098554">
    <property type="term" value="C:cytoplasmic side of endoplasmic reticulum membrane"/>
    <property type="evidence" value="ECO:0007669"/>
    <property type="project" value="TreeGrafter"/>
</dbReference>
<feature type="compositionally biased region" description="Basic and acidic residues" evidence="8">
    <location>
        <begin position="492"/>
        <end position="502"/>
    </location>
</feature>
<organism evidence="10 11">
    <name type="scientific">Aspergillus indologenus CBS 114.80</name>
    <dbReference type="NCBI Taxonomy" id="1450541"/>
    <lineage>
        <taxon>Eukaryota</taxon>
        <taxon>Fungi</taxon>
        <taxon>Dikarya</taxon>
        <taxon>Ascomycota</taxon>
        <taxon>Pezizomycotina</taxon>
        <taxon>Eurotiomycetes</taxon>
        <taxon>Eurotiomycetidae</taxon>
        <taxon>Eurotiales</taxon>
        <taxon>Aspergillaceae</taxon>
        <taxon>Aspergillus</taxon>
        <taxon>Aspergillus subgen. Circumdati</taxon>
    </lineage>
</organism>
<comment type="subcellular location">
    <subcellularLocation>
        <location evidence="1">Endoplasmic reticulum membrane</location>
        <topology evidence="1">Multi-pass membrane protein</topology>
    </subcellularLocation>
</comment>
<keyword evidence="5" id="KW-0256">Endoplasmic reticulum</keyword>
<evidence type="ECO:0000256" key="6">
    <source>
        <dbReference type="ARBA" id="ARBA00022989"/>
    </source>
</evidence>
<dbReference type="Proteomes" id="UP000248817">
    <property type="component" value="Unassembled WGS sequence"/>
</dbReference>
<evidence type="ECO:0000256" key="3">
    <source>
        <dbReference type="ARBA" id="ARBA00022692"/>
    </source>
</evidence>
<feature type="region of interest" description="Disordered" evidence="8">
    <location>
        <begin position="517"/>
        <end position="623"/>
    </location>
</feature>
<evidence type="ECO:0000256" key="7">
    <source>
        <dbReference type="ARBA" id="ARBA00023136"/>
    </source>
</evidence>
<feature type="region of interest" description="Disordered" evidence="8">
    <location>
        <begin position="48"/>
        <end position="82"/>
    </location>
</feature>
<dbReference type="GO" id="GO:0033619">
    <property type="term" value="P:membrane protein proteolysis"/>
    <property type="evidence" value="ECO:0007669"/>
    <property type="project" value="TreeGrafter"/>
</dbReference>
<feature type="transmembrane region" description="Helical" evidence="9">
    <location>
        <begin position="421"/>
        <end position="443"/>
    </location>
</feature>
<dbReference type="PANTHER" id="PTHR12174:SF23">
    <property type="entry name" value="MINOR HISTOCOMPATIBILITY ANTIGEN H13"/>
    <property type="match status" value="1"/>
</dbReference>
<feature type="transmembrane region" description="Helical" evidence="9">
    <location>
        <begin position="449"/>
        <end position="467"/>
    </location>
</feature>
<name>A0A2V5I7T4_9EURO</name>
<gene>
    <name evidence="10" type="ORF">BP00DRAFT_426885</name>
</gene>
<evidence type="ECO:0000256" key="1">
    <source>
        <dbReference type="ARBA" id="ARBA00004477"/>
    </source>
</evidence>
<evidence type="ECO:0000256" key="9">
    <source>
        <dbReference type="SAM" id="Phobius"/>
    </source>
</evidence>
<keyword evidence="4" id="KW-0378">Hydrolase</keyword>
<feature type="transmembrane region" description="Helical" evidence="9">
    <location>
        <begin position="231"/>
        <end position="251"/>
    </location>
</feature>
<feature type="transmembrane region" description="Helical" evidence="9">
    <location>
        <begin position="280"/>
        <end position="300"/>
    </location>
</feature>